<dbReference type="Proteomes" id="UP001168883">
    <property type="component" value="Unassembled WGS sequence"/>
</dbReference>
<evidence type="ECO:0000313" key="2">
    <source>
        <dbReference type="Proteomes" id="UP001168883"/>
    </source>
</evidence>
<keyword evidence="2" id="KW-1185">Reference proteome</keyword>
<sequence>MNRFIYRSSLKQRMWMACILLTVLCIAATGVMSYYIASRVTENNAFQLSQNTLNLNYESTTS</sequence>
<protein>
    <submittedName>
        <fullName evidence="1">Uncharacterized protein</fullName>
    </submittedName>
</protein>
<dbReference type="EMBL" id="JAUMKJ010000023">
    <property type="protein sequence ID" value="MDO3679062.1"/>
    <property type="molecule type" value="Genomic_DNA"/>
</dbReference>
<evidence type="ECO:0000313" key="1">
    <source>
        <dbReference type="EMBL" id="MDO3679062.1"/>
    </source>
</evidence>
<comment type="caution">
    <text evidence="1">The sequence shown here is derived from an EMBL/GenBank/DDBJ whole genome shotgun (WGS) entry which is preliminary data.</text>
</comment>
<proteinExistence type="predicted"/>
<name>A0ABT8VDK0_9BACL</name>
<accession>A0ABT8VDK0</accession>
<reference evidence="1" key="1">
    <citation type="submission" date="2023-07" db="EMBL/GenBank/DDBJ databases">
        <authorList>
            <person name="Aktuganov G."/>
            <person name="Boyko T."/>
            <person name="Delegan Y."/>
            <person name="Galimzianova N."/>
            <person name="Gilvanova E."/>
            <person name="Korobov V."/>
            <person name="Kuzmina L."/>
            <person name="Melentiev A."/>
            <person name="Milman P."/>
            <person name="Ryabova A."/>
            <person name="Stupak E."/>
            <person name="Yasakov T."/>
            <person name="Zharikova N."/>
            <person name="Zhurenko E."/>
        </authorList>
    </citation>
    <scope>NUCLEOTIDE SEQUENCE</scope>
    <source>
        <strain evidence="1">IB-739</strain>
    </source>
</reference>
<organism evidence="1 2">
    <name type="scientific">Paenibacillus ehimensis</name>
    <dbReference type="NCBI Taxonomy" id="79264"/>
    <lineage>
        <taxon>Bacteria</taxon>
        <taxon>Bacillati</taxon>
        <taxon>Bacillota</taxon>
        <taxon>Bacilli</taxon>
        <taxon>Bacillales</taxon>
        <taxon>Paenibacillaceae</taxon>
        <taxon>Paenibacillus</taxon>
    </lineage>
</organism>
<dbReference type="RefSeq" id="WP_302879280.1">
    <property type="nucleotide sequence ID" value="NZ_JAUMKJ010000023.1"/>
</dbReference>
<gene>
    <name evidence="1" type="ORF">Q3C12_18805</name>
</gene>